<keyword evidence="3" id="KW-1185">Reference proteome</keyword>
<comment type="similarity">
    <text evidence="1">Belongs to the enoyl-CoA hydratase/isomerase family.</text>
</comment>
<dbReference type="InterPro" id="IPR029045">
    <property type="entry name" value="ClpP/crotonase-like_dom_sf"/>
</dbReference>
<comment type="caution">
    <text evidence="2">The sequence shown here is derived from an EMBL/GenBank/DDBJ whole genome shotgun (WGS) entry which is preliminary data.</text>
</comment>
<name>A0ABV7UQI0_9GAMM</name>
<evidence type="ECO:0000313" key="2">
    <source>
        <dbReference type="EMBL" id="MFC3659190.1"/>
    </source>
</evidence>
<dbReference type="EMBL" id="JBHRYF010000001">
    <property type="protein sequence ID" value="MFC3659190.1"/>
    <property type="molecule type" value="Genomic_DNA"/>
</dbReference>
<accession>A0ABV7UQI0</accession>
<dbReference type="Gene3D" id="3.90.226.10">
    <property type="entry name" value="2-enoyl-CoA Hydratase, Chain A, domain 1"/>
    <property type="match status" value="1"/>
</dbReference>
<dbReference type="InterPro" id="IPR001753">
    <property type="entry name" value="Enoyl-CoA_hydra/iso"/>
</dbReference>
<dbReference type="PANTHER" id="PTHR11941">
    <property type="entry name" value="ENOYL-COA HYDRATASE-RELATED"/>
    <property type="match status" value="1"/>
</dbReference>
<dbReference type="Pfam" id="PF00378">
    <property type="entry name" value="ECH_1"/>
    <property type="match status" value="1"/>
</dbReference>
<evidence type="ECO:0000313" key="3">
    <source>
        <dbReference type="Proteomes" id="UP001595724"/>
    </source>
</evidence>
<sequence>MSQLNPSPILFEARTDARRVGTEVRHLAMDTLWVTLGIDRRTGLQNFTPALVDELQNLVNALRTEGNVLSSSGDRSPLPYTVIQSRHPEYFSMGGDLQFFRQCIQRADASRLHDYSMRCLTLLFSWAAQIKDRTTSIALVQGRALGGGFELALSTDHLVAEEQSTFGFPEIMFGLFPCTGAMGLLANVVGARQAERMMTNKKIYTARELFDMGLIDELCPQGQGELAVERYIQQHASRLKARMKVQQSRYRQAPLNHEHGVQIVDDWVETAMRLSDDELRTLDMLVMLQQREASDRRVLAA</sequence>
<dbReference type="Proteomes" id="UP001595724">
    <property type="component" value="Unassembled WGS sequence"/>
</dbReference>
<dbReference type="NCBIfam" id="NF006452">
    <property type="entry name" value="PRK08788.1"/>
    <property type="match status" value="1"/>
</dbReference>
<dbReference type="Gene3D" id="6.20.390.30">
    <property type="match status" value="1"/>
</dbReference>
<gene>
    <name evidence="2" type="ORF">ACFOM9_03730</name>
</gene>
<dbReference type="CDD" id="cd06558">
    <property type="entry name" value="crotonase-like"/>
    <property type="match status" value="1"/>
</dbReference>
<protein>
    <submittedName>
        <fullName evidence="2">Crotonase/enoyl-CoA hydratase family protein</fullName>
    </submittedName>
</protein>
<reference evidence="3" key="1">
    <citation type="journal article" date="2019" name="Int. J. Syst. Evol. Microbiol.">
        <title>The Global Catalogue of Microorganisms (GCM) 10K type strain sequencing project: providing services to taxonomists for standard genome sequencing and annotation.</title>
        <authorList>
            <consortium name="The Broad Institute Genomics Platform"/>
            <consortium name="The Broad Institute Genome Sequencing Center for Infectious Disease"/>
            <person name="Wu L."/>
            <person name="Ma J."/>
        </authorList>
    </citation>
    <scope>NUCLEOTIDE SEQUENCE [LARGE SCALE GENOMIC DNA]</scope>
    <source>
        <strain evidence="3">KCTC 42211</strain>
    </source>
</reference>
<dbReference type="SUPFAM" id="SSF52096">
    <property type="entry name" value="ClpP/crotonase"/>
    <property type="match status" value="1"/>
</dbReference>
<dbReference type="PANTHER" id="PTHR11941:SF54">
    <property type="entry name" value="ENOYL-COA HYDRATASE, MITOCHONDRIAL"/>
    <property type="match status" value="1"/>
</dbReference>
<dbReference type="RefSeq" id="WP_386706297.1">
    <property type="nucleotide sequence ID" value="NZ_JBHRYF010000001.1"/>
</dbReference>
<organism evidence="2 3">
    <name type="scientific">Luteimonas notoginsengisoli</name>
    <dbReference type="NCBI Taxonomy" id="1578200"/>
    <lineage>
        <taxon>Bacteria</taxon>
        <taxon>Pseudomonadati</taxon>
        <taxon>Pseudomonadota</taxon>
        <taxon>Gammaproteobacteria</taxon>
        <taxon>Lysobacterales</taxon>
        <taxon>Lysobacteraceae</taxon>
        <taxon>Luteimonas</taxon>
    </lineage>
</organism>
<evidence type="ECO:0000256" key="1">
    <source>
        <dbReference type="ARBA" id="ARBA00005254"/>
    </source>
</evidence>
<proteinExistence type="inferred from homology"/>